<keyword evidence="5" id="KW-1185">Reference proteome</keyword>
<dbReference type="SUPFAM" id="SSF56059">
    <property type="entry name" value="Glutathione synthetase ATP-binding domain-like"/>
    <property type="match status" value="1"/>
</dbReference>
<proteinExistence type="predicted"/>
<keyword evidence="1" id="KW-0067">ATP-binding</keyword>
<protein>
    <recommendedName>
        <fullName evidence="3">ATP-grasp domain-containing protein</fullName>
    </recommendedName>
</protein>
<feature type="region of interest" description="Disordered" evidence="2">
    <location>
        <begin position="479"/>
        <end position="506"/>
    </location>
</feature>
<name>A0ABR8NG79_9ACTN</name>
<dbReference type="InterPro" id="IPR011761">
    <property type="entry name" value="ATP-grasp"/>
</dbReference>
<accession>A0ABR8NG79</accession>
<dbReference type="PANTHER" id="PTHR14465">
    <property type="entry name" value="IQ DOMAIN-CONTAINING PROTEIN H"/>
    <property type="match status" value="1"/>
</dbReference>
<dbReference type="PROSITE" id="PS50975">
    <property type="entry name" value="ATP_GRASP"/>
    <property type="match status" value="1"/>
</dbReference>
<evidence type="ECO:0000256" key="1">
    <source>
        <dbReference type="PROSITE-ProRule" id="PRU00409"/>
    </source>
</evidence>
<dbReference type="Pfam" id="PF24923">
    <property type="entry name" value="ATP-grasp_IQCH"/>
    <property type="match status" value="1"/>
</dbReference>
<evidence type="ECO:0000259" key="3">
    <source>
        <dbReference type="PROSITE" id="PS50975"/>
    </source>
</evidence>
<feature type="domain" description="ATP-grasp" evidence="3">
    <location>
        <begin position="178"/>
        <end position="390"/>
    </location>
</feature>
<dbReference type="InterPro" id="IPR041356">
    <property type="entry name" value="PGM1_C"/>
</dbReference>
<dbReference type="Proteomes" id="UP000618818">
    <property type="component" value="Unassembled WGS sequence"/>
</dbReference>
<comment type="caution">
    <text evidence="4">The sequence shown here is derived from an EMBL/GenBank/DDBJ whole genome shotgun (WGS) entry which is preliminary data.</text>
</comment>
<reference evidence="4 5" key="1">
    <citation type="submission" date="2020-09" db="EMBL/GenBank/DDBJ databases">
        <title>novel species in genus Nocardioides.</title>
        <authorList>
            <person name="Zhang G."/>
        </authorList>
    </citation>
    <scope>NUCLEOTIDE SEQUENCE [LARGE SCALE GENOMIC DNA]</scope>
    <source>
        <strain evidence="4 5">KCTC 39551</strain>
    </source>
</reference>
<dbReference type="Pfam" id="PF18105">
    <property type="entry name" value="PGM1_C"/>
    <property type="match status" value="1"/>
</dbReference>
<dbReference type="PANTHER" id="PTHR14465:SF0">
    <property type="entry name" value="IQ DOMAIN-CONTAINING PROTEIN H"/>
    <property type="match status" value="1"/>
</dbReference>
<dbReference type="EMBL" id="JACXYZ010000004">
    <property type="protein sequence ID" value="MBD3927128.1"/>
    <property type="molecule type" value="Genomic_DNA"/>
</dbReference>
<evidence type="ECO:0000256" key="2">
    <source>
        <dbReference type="SAM" id="MobiDB-lite"/>
    </source>
</evidence>
<keyword evidence="1" id="KW-0547">Nucleotide-binding</keyword>
<dbReference type="InterPro" id="IPR056855">
    <property type="entry name" value="ATP-grasp_IQCH"/>
</dbReference>
<sequence length="506" mass="54360">MASLESPASLDLARALAAHRPGSRVAHTVVVLPSYSVEHKLLAHFGPRIPALEHRQLLSMLVLARLPQAEMIFVTADRPTPRAIAYYLSFVDPELRDGVRARFHVVEVPDDTPRSVTAKLLDRPDLLATIRSMTRGRLAFIEPWNVTHLETEVALRLGLPLNGTPASLWPLGFKSNGRRIMREAGVPLAPGREDVRSVDDVVAAVDSVRQERPDALGAVVKLDDSATGLGNRVFRFADVPGPTLLRAAVESLGPEYLSDLASGAVVEELLTGEELASPSVQGDITPGGGVDVISTHEQLHDGTHRQAYAGCRFPATRDYRSDLAAYGASVGRLLADRGAMGRFGVDFAATRTSSSRWRLHGLEINLRKSGTTHPLSLLHNLTSGRYDGVAGTWTLEDGSRRCYSATDNLADPAWRGRSESEVIEAVDRAGLTFDRRRGVGAVLHMLNGLASGGVVGLTTIGRSVDHAQRLHDTAVAAIRAGPGPPGPAGATRSALPRSMHDERIDA</sequence>
<organism evidence="4 5">
    <name type="scientific">Nocardioides cavernae</name>
    <dbReference type="NCBI Taxonomy" id="1921566"/>
    <lineage>
        <taxon>Bacteria</taxon>
        <taxon>Bacillati</taxon>
        <taxon>Actinomycetota</taxon>
        <taxon>Actinomycetes</taxon>
        <taxon>Propionibacteriales</taxon>
        <taxon>Nocardioidaceae</taxon>
        <taxon>Nocardioides</taxon>
    </lineage>
</organism>
<dbReference type="RefSeq" id="WP_191196962.1">
    <property type="nucleotide sequence ID" value="NZ_JACXYZ010000004.1"/>
</dbReference>
<gene>
    <name evidence="4" type="ORF">IEZ26_21080</name>
</gene>
<evidence type="ECO:0000313" key="5">
    <source>
        <dbReference type="Proteomes" id="UP000618818"/>
    </source>
</evidence>
<dbReference type="InterPro" id="IPR038752">
    <property type="entry name" value="IQCH"/>
</dbReference>
<evidence type="ECO:0000313" key="4">
    <source>
        <dbReference type="EMBL" id="MBD3927128.1"/>
    </source>
</evidence>